<protein>
    <submittedName>
        <fullName evidence="3">Polyisoprenoid-binding protein YceI</fullName>
    </submittedName>
</protein>
<dbReference type="AlphaFoldDB" id="A0A1T5CIH6"/>
<evidence type="ECO:0000313" key="3">
    <source>
        <dbReference type="EMBL" id="SKB58940.1"/>
    </source>
</evidence>
<dbReference type="SMART" id="SM00867">
    <property type="entry name" value="YceI"/>
    <property type="match status" value="1"/>
</dbReference>
<dbReference type="Gene3D" id="2.40.128.110">
    <property type="entry name" value="Lipid/polyisoprenoid-binding, YceI-like"/>
    <property type="match status" value="1"/>
</dbReference>
<dbReference type="PANTHER" id="PTHR34406">
    <property type="entry name" value="PROTEIN YCEI"/>
    <property type="match status" value="1"/>
</dbReference>
<name>A0A1T5CIH6_9BACT</name>
<gene>
    <name evidence="3" type="ORF">SAMN05660293_01268</name>
</gene>
<dbReference type="RefSeq" id="WP_082213745.1">
    <property type="nucleotide sequence ID" value="NZ_FUZA01000001.1"/>
</dbReference>
<dbReference type="Pfam" id="PF04264">
    <property type="entry name" value="YceI"/>
    <property type="match status" value="1"/>
</dbReference>
<dbReference type="STRING" id="651661.SAMN05660293_01268"/>
<evidence type="ECO:0000313" key="4">
    <source>
        <dbReference type="Proteomes" id="UP000190897"/>
    </source>
</evidence>
<keyword evidence="1" id="KW-0732">Signal</keyword>
<dbReference type="SUPFAM" id="SSF101874">
    <property type="entry name" value="YceI-like"/>
    <property type="match status" value="1"/>
</dbReference>
<dbReference type="PANTHER" id="PTHR34406:SF1">
    <property type="entry name" value="PROTEIN YCEI"/>
    <property type="match status" value="1"/>
</dbReference>
<dbReference type="InterPro" id="IPR007372">
    <property type="entry name" value="Lipid/polyisoprenoid-bd_YceI"/>
</dbReference>
<dbReference type="OrthoDB" id="9811006at2"/>
<feature type="domain" description="Lipid/polyisoprenoid-binding YceI-like" evidence="2">
    <location>
        <begin position="24"/>
        <end position="178"/>
    </location>
</feature>
<evidence type="ECO:0000259" key="2">
    <source>
        <dbReference type="SMART" id="SM00867"/>
    </source>
</evidence>
<keyword evidence="4" id="KW-1185">Reference proteome</keyword>
<evidence type="ECO:0000256" key="1">
    <source>
        <dbReference type="SAM" id="SignalP"/>
    </source>
</evidence>
<dbReference type="EMBL" id="FUZA01000001">
    <property type="protein sequence ID" value="SKB58940.1"/>
    <property type="molecule type" value="Genomic_DNA"/>
</dbReference>
<organism evidence="3 4">
    <name type="scientific">Dyadobacter psychrophilus</name>
    <dbReference type="NCBI Taxonomy" id="651661"/>
    <lineage>
        <taxon>Bacteria</taxon>
        <taxon>Pseudomonadati</taxon>
        <taxon>Bacteroidota</taxon>
        <taxon>Cytophagia</taxon>
        <taxon>Cytophagales</taxon>
        <taxon>Spirosomataceae</taxon>
        <taxon>Dyadobacter</taxon>
    </lineage>
</organism>
<feature type="signal peptide" evidence="1">
    <location>
        <begin position="1"/>
        <end position="22"/>
    </location>
</feature>
<proteinExistence type="predicted"/>
<accession>A0A1T5CIH6</accession>
<sequence length="178" mass="19983">MRNRHQIIAFIFAFIGSTFAFGQTSKVVSGATNFKVKYVLGTCEGTFDAPKGEAVFNEKSPENASFDIEIAANTFKTGNNSRDKDMKSDKYFYIEKYPNIHFKSTKVEKKNGKYEATGKLTIRDVTKTVTLPFDAKKNADGGYALSSTFEVNRLDYKVGTKDWKLKDVVTVDLKAVIR</sequence>
<dbReference type="Proteomes" id="UP000190897">
    <property type="component" value="Unassembled WGS sequence"/>
</dbReference>
<reference evidence="4" key="1">
    <citation type="submission" date="2017-02" db="EMBL/GenBank/DDBJ databases">
        <authorList>
            <person name="Varghese N."/>
            <person name="Submissions S."/>
        </authorList>
    </citation>
    <scope>NUCLEOTIDE SEQUENCE [LARGE SCALE GENOMIC DNA]</scope>
    <source>
        <strain evidence="4">DSM 22270</strain>
    </source>
</reference>
<feature type="chain" id="PRO_5013160114" evidence="1">
    <location>
        <begin position="23"/>
        <end position="178"/>
    </location>
</feature>
<dbReference type="InterPro" id="IPR036761">
    <property type="entry name" value="TTHA0802/YceI-like_sf"/>
</dbReference>